<keyword evidence="6" id="KW-0862">Zinc</keyword>
<dbReference type="PANTHER" id="PTHR43808:SF25">
    <property type="entry name" value="PEPTIDASE M20 DIMERISATION DOMAIN-CONTAINING PROTEIN"/>
    <property type="match status" value="1"/>
</dbReference>
<reference evidence="9 10" key="1">
    <citation type="journal article" date="2019" name="Nat. Microbiol.">
        <title>Mediterranean grassland soil C-N compound turnover is dependent on rainfall and depth, and is mediated by genomically divergent microorganisms.</title>
        <authorList>
            <person name="Diamond S."/>
            <person name="Andeer P.F."/>
            <person name="Li Z."/>
            <person name="Crits-Christoph A."/>
            <person name="Burstein D."/>
            <person name="Anantharaman K."/>
            <person name="Lane K.R."/>
            <person name="Thomas B.C."/>
            <person name="Pan C."/>
            <person name="Northen T.R."/>
            <person name="Banfield J.F."/>
        </authorList>
    </citation>
    <scope>NUCLEOTIDE SEQUENCE [LARGE SCALE GENOMIC DNA]</scope>
    <source>
        <strain evidence="9">NP_7</strain>
    </source>
</reference>
<evidence type="ECO:0000313" key="9">
    <source>
        <dbReference type="EMBL" id="TMI79361.1"/>
    </source>
</evidence>
<evidence type="ECO:0000256" key="7">
    <source>
        <dbReference type="ARBA" id="ARBA00023285"/>
    </source>
</evidence>
<dbReference type="SUPFAM" id="SSF53187">
    <property type="entry name" value="Zn-dependent exopeptidases"/>
    <property type="match status" value="1"/>
</dbReference>
<dbReference type="InterPro" id="IPR010182">
    <property type="entry name" value="ArgE/DapE"/>
</dbReference>
<dbReference type="NCBIfam" id="TIGR01910">
    <property type="entry name" value="DapE-ArgE"/>
    <property type="match status" value="1"/>
</dbReference>
<comment type="cofactor">
    <cofactor evidence="1">
        <name>Co(2+)</name>
        <dbReference type="ChEBI" id="CHEBI:48828"/>
    </cofactor>
</comment>
<feature type="domain" description="Peptidase M20 dimerisation" evidence="8">
    <location>
        <begin position="205"/>
        <end position="314"/>
    </location>
</feature>
<accession>A0A537J732</accession>
<dbReference type="InterPro" id="IPR011650">
    <property type="entry name" value="Peptidase_M20_dimer"/>
</dbReference>
<dbReference type="PANTHER" id="PTHR43808">
    <property type="entry name" value="ACETYLORNITHINE DEACETYLASE"/>
    <property type="match status" value="1"/>
</dbReference>
<dbReference type="Gene3D" id="3.30.70.360">
    <property type="match status" value="1"/>
</dbReference>
<dbReference type="InterPro" id="IPR036264">
    <property type="entry name" value="Bact_exopeptidase_dim_dom"/>
</dbReference>
<dbReference type="EMBL" id="VBAO01000291">
    <property type="protein sequence ID" value="TMI79361.1"/>
    <property type="molecule type" value="Genomic_DNA"/>
</dbReference>
<keyword evidence="4" id="KW-0479">Metal-binding</keyword>
<dbReference type="GO" id="GO:0046872">
    <property type="term" value="F:metal ion binding"/>
    <property type="evidence" value="ECO:0007669"/>
    <property type="project" value="UniProtKB-KW"/>
</dbReference>
<evidence type="ECO:0000256" key="2">
    <source>
        <dbReference type="ARBA" id="ARBA00001947"/>
    </source>
</evidence>
<dbReference type="Gene3D" id="3.40.630.10">
    <property type="entry name" value="Zn peptidases"/>
    <property type="match status" value="1"/>
</dbReference>
<keyword evidence="7" id="KW-0170">Cobalt</keyword>
<name>A0A537J732_9BACT</name>
<evidence type="ECO:0000256" key="4">
    <source>
        <dbReference type="ARBA" id="ARBA00022723"/>
    </source>
</evidence>
<dbReference type="Pfam" id="PF01546">
    <property type="entry name" value="Peptidase_M20"/>
    <property type="match status" value="1"/>
</dbReference>
<sequence length="421" mass="45536">MTSQADRRVLEAIDARRERIVGFLQRLIQLDSVRGKEGEVQRFIADTLTTMGLTVDQFPPDVESLRGHPAFQLPDLPFSGRPNVVGVLRGTGGGRSLVLNGHVDTVVTEPADQWKDGPFSGAVREGNIYGRGSSDMKAGLAAMTMAAGTLLELGLTPQGDVFLEYVVDEERSGLGTLACVARGYKADAGICCETSDLEVMPACIGRLWFTIRVRGKPAGIAARWESISAIELGIKIVRAVDELEQVRIQTLTHPLFPDNRGALPCAVTMFNAGSFPSATPEEALLRGSMGLMPYEDLEGARAQLVEHIRKVATEDPWMRQHPPEVAFDGMAAAGAEIPVDHPIVRTVQEAFGQVLGRPPVLSGRKGAADTRFLIRYGSTPTVIFGPGSTAQMHAMNEYVPVDNVIVATKVLALAILHWCFR</sequence>
<comment type="caution">
    <text evidence="9">The sequence shown here is derived from an EMBL/GenBank/DDBJ whole genome shotgun (WGS) entry which is preliminary data.</text>
</comment>
<dbReference type="InterPro" id="IPR050072">
    <property type="entry name" value="Peptidase_M20A"/>
</dbReference>
<evidence type="ECO:0000256" key="5">
    <source>
        <dbReference type="ARBA" id="ARBA00022801"/>
    </source>
</evidence>
<comment type="cofactor">
    <cofactor evidence="2">
        <name>Zn(2+)</name>
        <dbReference type="ChEBI" id="CHEBI:29105"/>
    </cofactor>
</comment>
<evidence type="ECO:0000259" key="8">
    <source>
        <dbReference type="Pfam" id="PF07687"/>
    </source>
</evidence>
<comment type="similarity">
    <text evidence="3">Belongs to the peptidase M20A family.</text>
</comment>
<gene>
    <name evidence="9" type="ORF">E6H04_10670</name>
</gene>
<dbReference type="GO" id="GO:0016787">
    <property type="term" value="F:hydrolase activity"/>
    <property type="evidence" value="ECO:0007669"/>
    <property type="project" value="UniProtKB-KW"/>
</dbReference>
<evidence type="ECO:0000256" key="3">
    <source>
        <dbReference type="ARBA" id="ARBA00006247"/>
    </source>
</evidence>
<evidence type="ECO:0000256" key="6">
    <source>
        <dbReference type="ARBA" id="ARBA00022833"/>
    </source>
</evidence>
<evidence type="ECO:0000313" key="10">
    <source>
        <dbReference type="Proteomes" id="UP000320048"/>
    </source>
</evidence>
<dbReference type="Proteomes" id="UP000320048">
    <property type="component" value="Unassembled WGS sequence"/>
</dbReference>
<dbReference type="Pfam" id="PF07687">
    <property type="entry name" value="M20_dimer"/>
    <property type="match status" value="1"/>
</dbReference>
<organism evidence="9 10">
    <name type="scientific">Candidatus Segetimicrobium genomatis</name>
    <dbReference type="NCBI Taxonomy" id="2569760"/>
    <lineage>
        <taxon>Bacteria</taxon>
        <taxon>Bacillati</taxon>
        <taxon>Candidatus Sysuimicrobiota</taxon>
        <taxon>Candidatus Sysuimicrobiia</taxon>
        <taxon>Candidatus Sysuimicrobiales</taxon>
        <taxon>Candidatus Segetimicrobiaceae</taxon>
        <taxon>Candidatus Segetimicrobium</taxon>
    </lineage>
</organism>
<dbReference type="SUPFAM" id="SSF55031">
    <property type="entry name" value="Bacterial exopeptidase dimerisation domain"/>
    <property type="match status" value="1"/>
</dbReference>
<evidence type="ECO:0000256" key="1">
    <source>
        <dbReference type="ARBA" id="ARBA00001941"/>
    </source>
</evidence>
<proteinExistence type="inferred from homology"/>
<dbReference type="AlphaFoldDB" id="A0A537J732"/>
<dbReference type="InterPro" id="IPR002933">
    <property type="entry name" value="Peptidase_M20"/>
</dbReference>
<protein>
    <submittedName>
        <fullName evidence="9">ArgE/DapE family deacylase</fullName>
    </submittedName>
</protein>
<keyword evidence="5" id="KW-0378">Hydrolase</keyword>